<organism evidence="12 13">
    <name type="scientific">Rossellomorea oryzaecorticis</name>
    <dbReference type="NCBI Taxonomy" id="1396505"/>
    <lineage>
        <taxon>Bacteria</taxon>
        <taxon>Bacillati</taxon>
        <taxon>Bacillota</taxon>
        <taxon>Bacilli</taxon>
        <taxon>Bacillales</taxon>
        <taxon>Bacillaceae</taxon>
        <taxon>Rossellomorea</taxon>
    </lineage>
</organism>
<dbReference type="CDD" id="cd00082">
    <property type="entry name" value="HisKA"/>
    <property type="match status" value="1"/>
</dbReference>
<keyword evidence="4" id="KW-0808">Transferase</keyword>
<dbReference type="EMBL" id="JBBYAF010000012">
    <property type="protein sequence ID" value="MEL3972258.1"/>
    <property type="molecule type" value="Genomic_DNA"/>
</dbReference>
<gene>
    <name evidence="12" type="ORF">AAEO50_08210</name>
</gene>
<dbReference type="RefSeq" id="WP_341982352.1">
    <property type="nucleotide sequence ID" value="NZ_JBBYAF010000012.1"/>
</dbReference>
<dbReference type="Gene3D" id="3.30.450.20">
    <property type="entry name" value="PAS domain"/>
    <property type="match status" value="1"/>
</dbReference>
<keyword evidence="6" id="KW-0418">Kinase</keyword>
<comment type="catalytic activity">
    <reaction evidence="1">
        <text>ATP + protein L-histidine = ADP + protein N-phospho-L-histidine.</text>
        <dbReference type="EC" id="2.7.13.3"/>
    </reaction>
</comment>
<dbReference type="SUPFAM" id="SSF47384">
    <property type="entry name" value="Homodimeric domain of signal transducing histidine kinase"/>
    <property type="match status" value="1"/>
</dbReference>
<evidence type="ECO:0000256" key="4">
    <source>
        <dbReference type="ARBA" id="ARBA00022679"/>
    </source>
</evidence>
<dbReference type="Pfam" id="PF02518">
    <property type="entry name" value="HATPase_c"/>
    <property type="match status" value="1"/>
</dbReference>
<sequence>MKKKTSLVMYLSLYLIFILVIVNISQNESRLLFSFILLSPLLALSLLGFMHLSTSPDKTGIFHEKDSESPYKRLIDNHPDGILIHEKGKILYVNPIALSYVGYEEKEVLGKTLLDFTPASSHDKILRREKEIYSSSQEILYELTEYELTTKKGEPFFIESKAISCQFNGKRCVQLVLRDINKRKEQEEYLRASDKLAAAGQMAAGIAHEIRNPLTSIKGFVQMLRESPESTHYYEVILNEIDRINQVTNDFLFLAKPQGKNFITNNLNELLYEVIELMEPEAALHNIKCDLALREEDNLILCDKNELKQVFINLMKNSIEAMPSGGLISINIIKYQHTLTVKVKDTGNGIPKDKLAHIGQPFFTLKEKGTGLGIMTTLKIIENHKGNFKIDSIENSGTTITITFPLVNHHKLHSRPASV</sequence>
<dbReference type="PROSITE" id="PS50109">
    <property type="entry name" value="HIS_KIN"/>
    <property type="match status" value="1"/>
</dbReference>
<dbReference type="GO" id="GO:0005524">
    <property type="term" value="F:ATP binding"/>
    <property type="evidence" value="ECO:0007669"/>
    <property type="project" value="UniProtKB-KW"/>
</dbReference>
<feature type="transmembrane region" description="Helical" evidence="9">
    <location>
        <begin position="31"/>
        <end position="52"/>
    </location>
</feature>
<dbReference type="InterPro" id="IPR004358">
    <property type="entry name" value="Sig_transdc_His_kin-like_C"/>
</dbReference>
<dbReference type="Gene3D" id="1.10.287.130">
    <property type="match status" value="1"/>
</dbReference>
<keyword evidence="5" id="KW-0547">Nucleotide-binding</keyword>
<keyword evidence="9" id="KW-0472">Membrane</keyword>
<reference evidence="12 13" key="1">
    <citation type="submission" date="2024-04" db="EMBL/GenBank/DDBJ databases">
        <title>Bacillus oryzaecorticis sp. nov., a moderately halophilic bacterium isolated from rice husks.</title>
        <authorList>
            <person name="Zhu H.-S."/>
        </authorList>
    </citation>
    <scope>NUCLEOTIDE SEQUENCE [LARGE SCALE GENOMIC DNA]</scope>
    <source>
        <strain evidence="12 13">ZC255</strain>
    </source>
</reference>
<dbReference type="PANTHER" id="PTHR43065">
    <property type="entry name" value="SENSOR HISTIDINE KINASE"/>
    <property type="match status" value="1"/>
</dbReference>
<keyword evidence="13" id="KW-1185">Reference proteome</keyword>
<evidence type="ECO:0000256" key="8">
    <source>
        <dbReference type="ARBA" id="ARBA00023012"/>
    </source>
</evidence>
<dbReference type="PROSITE" id="PS50112">
    <property type="entry name" value="PAS"/>
    <property type="match status" value="1"/>
</dbReference>
<dbReference type="EC" id="2.7.13.3" evidence="2"/>
<protein>
    <recommendedName>
        <fullName evidence="2">histidine kinase</fullName>
        <ecNumber evidence="2">2.7.13.3</ecNumber>
    </recommendedName>
</protein>
<name>A0ABU9KBI3_9BACI</name>
<evidence type="ECO:0000256" key="5">
    <source>
        <dbReference type="ARBA" id="ARBA00022741"/>
    </source>
</evidence>
<evidence type="ECO:0000256" key="7">
    <source>
        <dbReference type="ARBA" id="ARBA00022840"/>
    </source>
</evidence>
<dbReference type="InterPro" id="IPR000014">
    <property type="entry name" value="PAS"/>
</dbReference>
<accession>A0ABU9KBI3</accession>
<dbReference type="InterPro" id="IPR005467">
    <property type="entry name" value="His_kinase_dom"/>
</dbReference>
<keyword evidence="8" id="KW-0902">Two-component regulatory system</keyword>
<proteinExistence type="predicted"/>
<evidence type="ECO:0000313" key="13">
    <source>
        <dbReference type="Proteomes" id="UP001389717"/>
    </source>
</evidence>
<dbReference type="InterPro" id="IPR036890">
    <property type="entry name" value="HATPase_C_sf"/>
</dbReference>
<dbReference type="NCBIfam" id="TIGR00229">
    <property type="entry name" value="sensory_box"/>
    <property type="match status" value="1"/>
</dbReference>
<keyword evidence="7 12" id="KW-0067">ATP-binding</keyword>
<evidence type="ECO:0000256" key="2">
    <source>
        <dbReference type="ARBA" id="ARBA00012438"/>
    </source>
</evidence>
<dbReference type="PRINTS" id="PR00344">
    <property type="entry name" value="BCTRLSENSOR"/>
</dbReference>
<dbReference type="SUPFAM" id="SSF55785">
    <property type="entry name" value="PYP-like sensor domain (PAS domain)"/>
    <property type="match status" value="1"/>
</dbReference>
<dbReference type="PANTHER" id="PTHR43065:SF10">
    <property type="entry name" value="PEROXIDE STRESS-ACTIVATED HISTIDINE KINASE MAK3"/>
    <property type="match status" value="1"/>
</dbReference>
<evidence type="ECO:0000256" key="1">
    <source>
        <dbReference type="ARBA" id="ARBA00000085"/>
    </source>
</evidence>
<dbReference type="InterPro" id="IPR013767">
    <property type="entry name" value="PAS_fold"/>
</dbReference>
<keyword evidence="3" id="KW-0597">Phosphoprotein</keyword>
<evidence type="ECO:0000259" key="10">
    <source>
        <dbReference type="PROSITE" id="PS50109"/>
    </source>
</evidence>
<dbReference type="SUPFAM" id="SSF55874">
    <property type="entry name" value="ATPase domain of HSP90 chaperone/DNA topoisomerase II/histidine kinase"/>
    <property type="match status" value="1"/>
</dbReference>
<dbReference type="CDD" id="cd00130">
    <property type="entry name" value="PAS"/>
    <property type="match status" value="1"/>
</dbReference>
<dbReference type="InterPro" id="IPR003661">
    <property type="entry name" value="HisK_dim/P_dom"/>
</dbReference>
<dbReference type="SMART" id="SM00091">
    <property type="entry name" value="PAS"/>
    <property type="match status" value="1"/>
</dbReference>
<dbReference type="SMART" id="SM00387">
    <property type="entry name" value="HATPase_c"/>
    <property type="match status" value="1"/>
</dbReference>
<dbReference type="Gene3D" id="3.30.565.10">
    <property type="entry name" value="Histidine kinase-like ATPase, C-terminal domain"/>
    <property type="match status" value="1"/>
</dbReference>
<dbReference type="InterPro" id="IPR003594">
    <property type="entry name" value="HATPase_dom"/>
</dbReference>
<dbReference type="Pfam" id="PF00512">
    <property type="entry name" value="HisKA"/>
    <property type="match status" value="1"/>
</dbReference>
<keyword evidence="9" id="KW-1133">Transmembrane helix</keyword>
<dbReference type="Proteomes" id="UP001389717">
    <property type="component" value="Unassembled WGS sequence"/>
</dbReference>
<evidence type="ECO:0000256" key="3">
    <source>
        <dbReference type="ARBA" id="ARBA00022553"/>
    </source>
</evidence>
<evidence type="ECO:0000259" key="11">
    <source>
        <dbReference type="PROSITE" id="PS50112"/>
    </source>
</evidence>
<feature type="transmembrane region" description="Helical" evidence="9">
    <location>
        <begin position="7"/>
        <end position="25"/>
    </location>
</feature>
<comment type="caution">
    <text evidence="12">The sequence shown here is derived from an EMBL/GenBank/DDBJ whole genome shotgun (WGS) entry which is preliminary data.</text>
</comment>
<dbReference type="SMART" id="SM00388">
    <property type="entry name" value="HisKA"/>
    <property type="match status" value="1"/>
</dbReference>
<evidence type="ECO:0000256" key="6">
    <source>
        <dbReference type="ARBA" id="ARBA00022777"/>
    </source>
</evidence>
<dbReference type="InterPro" id="IPR036097">
    <property type="entry name" value="HisK_dim/P_sf"/>
</dbReference>
<keyword evidence="9" id="KW-0812">Transmembrane</keyword>
<feature type="domain" description="Histidine kinase" evidence="10">
    <location>
        <begin position="205"/>
        <end position="408"/>
    </location>
</feature>
<dbReference type="Pfam" id="PF00989">
    <property type="entry name" value="PAS"/>
    <property type="match status" value="1"/>
</dbReference>
<evidence type="ECO:0000313" key="12">
    <source>
        <dbReference type="EMBL" id="MEL3972258.1"/>
    </source>
</evidence>
<dbReference type="InterPro" id="IPR035965">
    <property type="entry name" value="PAS-like_dom_sf"/>
</dbReference>
<evidence type="ECO:0000256" key="9">
    <source>
        <dbReference type="SAM" id="Phobius"/>
    </source>
</evidence>
<feature type="domain" description="PAS" evidence="11">
    <location>
        <begin position="67"/>
        <end position="136"/>
    </location>
</feature>